<feature type="non-terminal residue" evidence="1">
    <location>
        <position position="83"/>
    </location>
</feature>
<reference evidence="1 2" key="1">
    <citation type="journal article" date="2021" name="Nat. Plants">
        <title>The Taxus genome provides insights into paclitaxel biosynthesis.</title>
        <authorList>
            <person name="Xiong X."/>
            <person name="Gou J."/>
            <person name="Liao Q."/>
            <person name="Li Y."/>
            <person name="Zhou Q."/>
            <person name="Bi G."/>
            <person name="Li C."/>
            <person name="Du R."/>
            <person name="Wang X."/>
            <person name="Sun T."/>
            <person name="Guo L."/>
            <person name="Liang H."/>
            <person name="Lu P."/>
            <person name="Wu Y."/>
            <person name="Zhang Z."/>
            <person name="Ro D.K."/>
            <person name="Shang Y."/>
            <person name="Huang S."/>
            <person name="Yan J."/>
        </authorList>
    </citation>
    <scope>NUCLEOTIDE SEQUENCE [LARGE SCALE GENOMIC DNA]</scope>
    <source>
        <strain evidence="1">Ta-2019</strain>
    </source>
</reference>
<sequence>MLLTQILKRRFWDNCVSSNVQDECLVAIVPRNGNIVADYDTANELIVELKKSSNNVQDACSNVTMPISGSEQESSTVTENIHE</sequence>
<protein>
    <submittedName>
        <fullName evidence="1">Uncharacterized protein</fullName>
    </submittedName>
</protein>
<keyword evidence="2" id="KW-1185">Reference proteome</keyword>
<dbReference type="Proteomes" id="UP000824469">
    <property type="component" value="Unassembled WGS sequence"/>
</dbReference>
<name>A0AA38LJ50_TAXCH</name>
<gene>
    <name evidence="1" type="ORF">KI387_006851</name>
</gene>
<dbReference type="AlphaFoldDB" id="A0AA38LJ50"/>
<organism evidence="1 2">
    <name type="scientific">Taxus chinensis</name>
    <name type="common">Chinese yew</name>
    <name type="synonym">Taxus wallichiana var. chinensis</name>
    <dbReference type="NCBI Taxonomy" id="29808"/>
    <lineage>
        <taxon>Eukaryota</taxon>
        <taxon>Viridiplantae</taxon>
        <taxon>Streptophyta</taxon>
        <taxon>Embryophyta</taxon>
        <taxon>Tracheophyta</taxon>
        <taxon>Spermatophyta</taxon>
        <taxon>Pinopsida</taxon>
        <taxon>Pinidae</taxon>
        <taxon>Conifers II</taxon>
        <taxon>Cupressales</taxon>
        <taxon>Taxaceae</taxon>
        <taxon>Taxus</taxon>
    </lineage>
</organism>
<accession>A0AA38LJ50</accession>
<evidence type="ECO:0000313" key="2">
    <source>
        <dbReference type="Proteomes" id="UP000824469"/>
    </source>
</evidence>
<dbReference type="EMBL" id="JAHRHJ020000002">
    <property type="protein sequence ID" value="KAH9326673.1"/>
    <property type="molecule type" value="Genomic_DNA"/>
</dbReference>
<comment type="caution">
    <text evidence="1">The sequence shown here is derived from an EMBL/GenBank/DDBJ whole genome shotgun (WGS) entry which is preliminary data.</text>
</comment>
<proteinExistence type="predicted"/>
<evidence type="ECO:0000313" key="1">
    <source>
        <dbReference type="EMBL" id="KAH9326673.1"/>
    </source>
</evidence>